<dbReference type="AlphaFoldDB" id="A0A4Y7QAU8"/>
<dbReference type="VEuPathDB" id="FungiDB:BD410DRAFT_131257"/>
<organism evidence="1 2">
    <name type="scientific">Rickenella mellea</name>
    <dbReference type="NCBI Taxonomy" id="50990"/>
    <lineage>
        <taxon>Eukaryota</taxon>
        <taxon>Fungi</taxon>
        <taxon>Dikarya</taxon>
        <taxon>Basidiomycota</taxon>
        <taxon>Agaricomycotina</taxon>
        <taxon>Agaricomycetes</taxon>
        <taxon>Hymenochaetales</taxon>
        <taxon>Rickenellaceae</taxon>
        <taxon>Rickenella</taxon>
    </lineage>
</organism>
<proteinExistence type="predicted"/>
<name>A0A4Y7QAU8_9AGAM</name>
<gene>
    <name evidence="1" type="ORF">BD410DRAFT_131257</name>
</gene>
<sequence>MDGVTSDRNTTQSRFPPSAQYLITDVLVEIFLQCSLGENVRSEWEVEGRREDFYPKPSIHSSPLILGRVCQSWREVALSTPQLWSRLCIPESWNSVVGMEEWMKRSGSAPLTFQLCDTRHPGDEPVLDRTDTLKVLLANTHRWKHIDVQGSTELISLFLRSLALDQGAPLLETLEIRDYHNWRNWDEVLLHFELDSPKYPRLTSLRLPESVMVSLQHSNVVLHNLRNIWFGAIDVDRPGAMSMDDYLLLLALCPNLEDASFTIADPSPVRRIGGIIERKISKLRIWLAPDWLPTGQLREWTLDLSLTTSVCQTWSNFRIDLVDEVTGNLPWSHLKSLLRRQRPS</sequence>
<evidence type="ECO:0000313" key="1">
    <source>
        <dbReference type="EMBL" id="TDL23989.1"/>
    </source>
</evidence>
<dbReference type="STRING" id="50990.A0A4Y7QAU8"/>
<protein>
    <submittedName>
        <fullName evidence="1">Uncharacterized protein</fullName>
    </submittedName>
</protein>
<evidence type="ECO:0000313" key="2">
    <source>
        <dbReference type="Proteomes" id="UP000294933"/>
    </source>
</evidence>
<dbReference type="OrthoDB" id="3063971at2759"/>
<accession>A0A4Y7QAU8</accession>
<reference evidence="1 2" key="1">
    <citation type="submission" date="2018-06" db="EMBL/GenBank/DDBJ databases">
        <title>A transcriptomic atlas of mushroom development highlights an independent origin of complex multicellularity.</title>
        <authorList>
            <consortium name="DOE Joint Genome Institute"/>
            <person name="Krizsan K."/>
            <person name="Almasi E."/>
            <person name="Merenyi Z."/>
            <person name="Sahu N."/>
            <person name="Viragh M."/>
            <person name="Koszo T."/>
            <person name="Mondo S."/>
            <person name="Kiss B."/>
            <person name="Balint B."/>
            <person name="Kues U."/>
            <person name="Barry K."/>
            <person name="Hegedus J.C."/>
            <person name="Henrissat B."/>
            <person name="Johnson J."/>
            <person name="Lipzen A."/>
            <person name="Ohm R."/>
            <person name="Nagy I."/>
            <person name="Pangilinan J."/>
            <person name="Yan J."/>
            <person name="Xiong Y."/>
            <person name="Grigoriev I.V."/>
            <person name="Hibbett D.S."/>
            <person name="Nagy L.G."/>
        </authorList>
    </citation>
    <scope>NUCLEOTIDE SEQUENCE [LARGE SCALE GENOMIC DNA]</scope>
    <source>
        <strain evidence="1 2">SZMC22713</strain>
    </source>
</reference>
<keyword evidence="2" id="KW-1185">Reference proteome</keyword>
<dbReference type="EMBL" id="ML170168">
    <property type="protein sequence ID" value="TDL23989.1"/>
    <property type="molecule type" value="Genomic_DNA"/>
</dbReference>
<dbReference type="Proteomes" id="UP000294933">
    <property type="component" value="Unassembled WGS sequence"/>
</dbReference>